<dbReference type="Proteomes" id="UP000183002">
    <property type="component" value="Unassembled WGS sequence"/>
</dbReference>
<keyword evidence="1" id="KW-0472">Membrane</keyword>
<evidence type="ECO:0000256" key="1">
    <source>
        <dbReference type="SAM" id="Phobius"/>
    </source>
</evidence>
<feature type="transmembrane region" description="Helical" evidence="1">
    <location>
        <begin position="12"/>
        <end position="32"/>
    </location>
</feature>
<keyword evidence="1" id="KW-1133">Transmembrane helix</keyword>
<gene>
    <name evidence="2" type="ORF">SAMN05216227_101534</name>
</gene>
<proteinExistence type="predicted"/>
<reference evidence="2 3" key="1">
    <citation type="submission" date="2016-10" db="EMBL/GenBank/DDBJ databases">
        <authorList>
            <person name="de Groot N.N."/>
        </authorList>
    </citation>
    <scope>NUCLEOTIDE SEQUENCE [LARGE SCALE GENOMIC DNA]</scope>
    <source>
        <strain evidence="2 3">CGMCC 1.10836</strain>
    </source>
</reference>
<evidence type="ECO:0008006" key="4">
    <source>
        <dbReference type="Google" id="ProtNLM"/>
    </source>
</evidence>
<feature type="transmembrane region" description="Helical" evidence="1">
    <location>
        <begin position="38"/>
        <end position="60"/>
    </location>
</feature>
<dbReference type="EMBL" id="FOCO01000015">
    <property type="protein sequence ID" value="SEN48304.1"/>
    <property type="molecule type" value="Genomic_DNA"/>
</dbReference>
<evidence type="ECO:0000313" key="2">
    <source>
        <dbReference type="EMBL" id="SEN48304.1"/>
    </source>
</evidence>
<accession>A0A1H8GX57</accession>
<name>A0A1H8GX57_9RHOB</name>
<keyword evidence="3" id="KW-1185">Reference proteome</keyword>
<dbReference type="STRING" id="1077947.SAMN05216227_101534"/>
<organism evidence="2 3">
    <name type="scientific">Pseudorhodobacter antarcticus</name>
    <dbReference type="NCBI Taxonomy" id="1077947"/>
    <lineage>
        <taxon>Bacteria</taxon>
        <taxon>Pseudomonadati</taxon>
        <taxon>Pseudomonadota</taxon>
        <taxon>Alphaproteobacteria</taxon>
        <taxon>Rhodobacterales</taxon>
        <taxon>Paracoccaceae</taxon>
        <taxon>Pseudorhodobacter</taxon>
    </lineage>
</organism>
<evidence type="ECO:0000313" key="3">
    <source>
        <dbReference type="Proteomes" id="UP000183002"/>
    </source>
</evidence>
<sequence>MIGKLLGLYHPFFLPIWRRVVLVGFLALWAALELATGGTGWAVLAACLAAGCGYEFFIAFDPAKYVRKDKP</sequence>
<dbReference type="AlphaFoldDB" id="A0A1H8GX57"/>
<keyword evidence="1" id="KW-0812">Transmembrane</keyword>
<protein>
    <recommendedName>
        <fullName evidence="4">Small integral membrane protein</fullName>
    </recommendedName>
</protein>
<dbReference type="RefSeq" id="WP_050519725.1">
    <property type="nucleotide sequence ID" value="NZ_FOCO01000015.1"/>
</dbReference>
<dbReference type="OrthoDB" id="7362327at2"/>